<evidence type="ECO:0000259" key="7">
    <source>
        <dbReference type="PROSITE" id="PS50103"/>
    </source>
</evidence>
<feature type="compositionally biased region" description="Polar residues" evidence="6">
    <location>
        <begin position="323"/>
        <end position="332"/>
    </location>
</feature>
<sequence>MRKANGGSNSSAKGRQNQQNQQQQQAQVDQFWKTKRCPFQANGNCTKGTSCTYAHDDSELRPEVDLRKTKLCPLWQRGFCNRGSSCNFAHGRHELRSTDDYYKSRICHFWLQGGCLAGESCRHAHGQQELRERKYKRSERDKLLAQALKMKLDLRGTKMTTGELRRFLGAPTADEEDLQYVLRSAPHVLSGARTLAEVEEEGSPIAVGVSGDSSTPTVLEGVSAKTGGRNGGVQTAAETKKQLARRRRGSRGKGGGVKAGGPVEELTLLSACPCVPAADMTPSAGRLRAEALPFEPLGCSAPAGIRPSSSSSPSSACGCEGVSISTSPSSRSLKFVETDGRGGARKGAPWGEVEKCEGDGEEPFLVWGDTEGDKREGEGVKEKKTTTQQNAFPPLEKEKAPAQKISAVPCPAETQKTQTKTLTAHATNETLSWAAVVRKGTLPLRPSSAVTVAPAAQQTSPVKKKSADNMMEMQLDSSQTQTMQQQSVESPSVVTVTTREGEGEGDCGDGGEGEGGAPSLPLSRRASSSLRTTPLLPPAQPEPQTALTALHSPSRGSALSVATLNGGGGLEGEVSRECSSASRRPPACGPPLVHVGDEQGIPSGGLEREYTVVRRTTSAVLERGRFEIPYPPDFLPACFASPSEDCLEEGEARASVSLPFPRTCSDQSAEGAEQQKETEGQTDCFPLLPTSGGCKEKGEGKMMKSLAVPLQTKASQHRGGGGESFAHKFWGPTPPPAPPGSPVVSPLSSTAAATSTTHRCSMPGTWAGVFSPPQMHLQTEGPRGSPNGCGVCEESPLGAPPVSPTDRFSLLHGDDSASPTATHTLSLAGEGELSPAFSFSAMHMRMQDGRGLGAVPSSSLWGPPESVWGGSAGGPLSISRGQAECGGPRGVSKHKPSPEEVATLNGWAAPNVSDSAVNRSTRVAAGTESGVGLKKVGGGVWSEKDPTNEMGVGKRGGLGADTCRSGSQSPPVRLPLVLSPASPVVSKCGEGVLLKAGEDEEDGVEDRMGDELLVSLREALFFSAAGEGEGGFDR</sequence>
<evidence type="ECO:0000256" key="4">
    <source>
        <dbReference type="ARBA" id="ARBA00022833"/>
    </source>
</evidence>
<feature type="compositionally biased region" description="Acidic residues" evidence="6">
    <location>
        <begin position="503"/>
        <end position="512"/>
    </location>
</feature>
<feature type="region of interest" description="Disordered" evidence="6">
    <location>
        <begin position="775"/>
        <end position="803"/>
    </location>
</feature>
<feature type="domain" description="C3H1-type" evidence="7">
    <location>
        <begin position="101"/>
        <end position="128"/>
    </location>
</feature>
<proteinExistence type="predicted"/>
<dbReference type="Pfam" id="PF00642">
    <property type="entry name" value="zf-CCCH"/>
    <property type="match status" value="2"/>
</dbReference>
<gene>
    <name evidence="8" type="ORF">Cvel_13961</name>
</gene>
<dbReference type="PANTHER" id="PTHR12547">
    <property type="entry name" value="CCCH ZINC FINGER/TIS11-RELATED"/>
    <property type="match status" value="1"/>
</dbReference>
<feature type="compositionally biased region" description="Polar residues" evidence="6">
    <location>
        <begin position="1"/>
        <end position="15"/>
    </location>
</feature>
<reference evidence="8" key="1">
    <citation type="submission" date="2014-11" db="EMBL/GenBank/DDBJ databases">
        <authorList>
            <person name="Otto D Thomas"/>
            <person name="Naeem Raeece"/>
        </authorList>
    </citation>
    <scope>NUCLEOTIDE SEQUENCE</scope>
</reference>
<feature type="zinc finger region" description="C3H1-type" evidence="5">
    <location>
        <begin position="31"/>
        <end position="58"/>
    </location>
</feature>
<evidence type="ECO:0000256" key="5">
    <source>
        <dbReference type="PROSITE-ProRule" id="PRU00723"/>
    </source>
</evidence>
<dbReference type="Gene3D" id="4.10.1000.10">
    <property type="entry name" value="Zinc finger, CCCH-type"/>
    <property type="match status" value="3"/>
</dbReference>
<feature type="region of interest" description="Disordered" evidence="6">
    <location>
        <begin position="448"/>
        <end position="467"/>
    </location>
</feature>
<dbReference type="AlphaFoldDB" id="A0A0G4IFF4"/>
<name>A0A0G4IFF4_9ALVE</name>
<feature type="region of interest" description="Disordered" evidence="6">
    <location>
        <begin position="936"/>
        <end position="955"/>
    </location>
</feature>
<keyword evidence="4 5" id="KW-0862">Zinc</keyword>
<feature type="region of interest" description="Disordered" evidence="6">
    <location>
        <begin position="475"/>
        <end position="545"/>
    </location>
</feature>
<evidence type="ECO:0000256" key="6">
    <source>
        <dbReference type="SAM" id="MobiDB-lite"/>
    </source>
</evidence>
<evidence type="ECO:0000256" key="2">
    <source>
        <dbReference type="ARBA" id="ARBA00022737"/>
    </source>
</evidence>
<keyword evidence="1 5" id="KW-0479">Metal-binding</keyword>
<dbReference type="PROSITE" id="PS50103">
    <property type="entry name" value="ZF_C3H1"/>
    <property type="match status" value="3"/>
</dbReference>
<feature type="compositionally biased region" description="Low complexity" evidence="6">
    <location>
        <begin position="517"/>
        <end position="534"/>
    </location>
</feature>
<dbReference type="InterPro" id="IPR036855">
    <property type="entry name" value="Znf_CCCH_sf"/>
</dbReference>
<feature type="region of interest" description="Disordered" evidence="6">
    <location>
        <begin position="659"/>
        <end position="689"/>
    </location>
</feature>
<feature type="zinc finger region" description="C3H1-type" evidence="5">
    <location>
        <begin position="101"/>
        <end position="128"/>
    </location>
</feature>
<accession>A0A0G4IFF4</accession>
<protein>
    <recommendedName>
        <fullName evidence="7">C3H1-type domain-containing protein</fullName>
    </recommendedName>
</protein>
<dbReference type="PANTHER" id="PTHR12547:SF18">
    <property type="entry name" value="PROTEIN TIS11"/>
    <property type="match status" value="1"/>
</dbReference>
<feature type="region of interest" description="Disordered" evidence="6">
    <location>
        <begin position="1"/>
        <end position="27"/>
    </location>
</feature>
<dbReference type="VEuPathDB" id="CryptoDB:Cvel_13961"/>
<evidence type="ECO:0000256" key="1">
    <source>
        <dbReference type="ARBA" id="ARBA00022723"/>
    </source>
</evidence>
<feature type="compositionally biased region" description="Basic residues" evidence="6">
    <location>
        <begin position="242"/>
        <end position="251"/>
    </location>
</feature>
<feature type="zinc finger region" description="C3H1-type" evidence="5">
    <location>
        <begin position="66"/>
        <end position="93"/>
    </location>
</feature>
<dbReference type="InterPro" id="IPR000571">
    <property type="entry name" value="Znf_CCCH"/>
</dbReference>
<feature type="compositionally biased region" description="Low complexity" evidence="6">
    <location>
        <begin position="477"/>
        <end position="498"/>
    </location>
</feature>
<feature type="compositionally biased region" description="Basic and acidic residues" evidence="6">
    <location>
        <begin position="371"/>
        <end position="385"/>
    </location>
</feature>
<evidence type="ECO:0000313" key="8">
    <source>
        <dbReference type="EMBL" id="CEM55943.1"/>
    </source>
</evidence>
<dbReference type="EMBL" id="CDMZ01005926">
    <property type="protein sequence ID" value="CEM55943.1"/>
    <property type="molecule type" value="Genomic_DNA"/>
</dbReference>
<keyword evidence="2" id="KW-0677">Repeat</keyword>
<keyword evidence="3 5" id="KW-0863">Zinc-finger</keyword>
<dbReference type="InterPro" id="IPR045877">
    <property type="entry name" value="ZFP36-like"/>
</dbReference>
<feature type="region of interest" description="Disordered" evidence="6">
    <location>
        <begin position="581"/>
        <end position="602"/>
    </location>
</feature>
<evidence type="ECO:0000256" key="3">
    <source>
        <dbReference type="ARBA" id="ARBA00022771"/>
    </source>
</evidence>
<feature type="region of interest" description="Disordered" evidence="6">
    <location>
        <begin position="223"/>
        <end position="259"/>
    </location>
</feature>
<feature type="domain" description="C3H1-type" evidence="7">
    <location>
        <begin position="66"/>
        <end position="93"/>
    </location>
</feature>
<feature type="region of interest" description="Disordered" evidence="6">
    <location>
        <begin position="305"/>
        <end position="386"/>
    </location>
</feature>
<feature type="domain" description="C3H1-type" evidence="7">
    <location>
        <begin position="31"/>
        <end position="58"/>
    </location>
</feature>
<dbReference type="SMART" id="SM00356">
    <property type="entry name" value="ZnF_C3H1"/>
    <property type="match status" value="3"/>
</dbReference>
<dbReference type="GO" id="GO:0008270">
    <property type="term" value="F:zinc ion binding"/>
    <property type="evidence" value="ECO:0007669"/>
    <property type="project" value="UniProtKB-KW"/>
</dbReference>
<feature type="compositionally biased region" description="Low complexity" evidence="6">
    <location>
        <begin position="16"/>
        <end position="27"/>
    </location>
</feature>
<organism evidence="8">
    <name type="scientific">Chromera velia CCMP2878</name>
    <dbReference type="NCBI Taxonomy" id="1169474"/>
    <lineage>
        <taxon>Eukaryota</taxon>
        <taxon>Sar</taxon>
        <taxon>Alveolata</taxon>
        <taxon>Colpodellida</taxon>
        <taxon>Chromeraceae</taxon>
        <taxon>Chromera</taxon>
    </lineage>
</organism>
<dbReference type="SUPFAM" id="SSF90229">
    <property type="entry name" value="CCCH zinc finger"/>
    <property type="match status" value="3"/>
</dbReference>
<dbReference type="GO" id="GO:0003729">
    <property type="term" value="F:mRNA binding"/>
    <property type="evidence" value="ECO:0007669"/>
    <property type="project" value="InterPro"/>
</dbReference>